<gene>
    <name evidence="2" type="ORF">ABE65_010365</name>
</gene>
<dbReference type="RefSeq" id="WP_066394450.1">
    <property type="nucleotide sequence ID" value="NZ_CP015378.1"/>
</dbReference>
<dbReference type="KEGG" id="fpn:ABE65_010365"/>
<feature type="domain" description="Phage head morphogenesis" evidence="1">
    <location>
        <begin position="149"/>
        <end position="252"/>
    </location>
</feature>
<evidence type="ECO:0000313" key="3">
    <source>
        <dbReference type="Proteomes" id="UP000076623"/>
    </source>
</evidence>
<evidence type="ECO:0000313" key="2">
    <source>
        <dbReference type="EMBL" id="ANC77183.1"/>
    </source>
</evidence>
<dbReference type="AlphaFoldDB" id="A0A160ILT5"/>
<name>A0A160ILT5_9BACL</name>
<protein>
    <recommendedName>
        <fullName evidence="1">Phage head morphogenesis domain-containing protein</fullName>
    </recommendedName>
</protein>
<proteinExistence type="predicted"/>
<dbReference type="STRING" id="1221500.ABE65_010365"/>
<dbReference type="InterPro" id="IPR006528">
    <property type="entry name" value="Phage_head_morphogenesis_dom"/>
</dbReference>
<keyword evidence="3" id="KW-1185">Reference proteome</keyword>
<accession>A0A160ILT5</accession>
<reference evidence="2 3" key="1">
    <citation type="submission" date="2016-04" db="EMBL/GenBank/DDBJ databases">
        <title>Complete genome sequence of Fictibacillus phosphorivorans G25-29, a strain toxic to nematodes.</title>
        <authorList>
            <person name="Zheng Z."/>
        </authorList>
    </citation>
    <scope>NUCLEOTIDE SEQUENCE [LARGE SCALE GENOMIC DNA]</scope>
    <source>
        <strain evidence="2 3">G25-29</strain>
    </source>
</reference>
<sequence length="293" mass="34378">MQLNKYLQLLRTLIEQLVTENINELLKLFKSSFGIVQKDINSMLLSYIVDGKLSVSKKQRYKLLKKLDKTLLKQVKELGKKDIEVTTKILNETASESYYRTAFIMESGQDKPIDVKPLKSNEMKAIVNTPVKEEMFSDRIWKNKKKLVKQVRYSVEQALINGTDPKKLAKEVKRIFGVSTYESERLIFNEVARVHKQAQDQVYEQMKVKKVMFDATLDKKTSKYCREHDGRIYEFGKHPNIPEDSHVGCRSDIIPVVDGWKPTVQKENIKNEDRVKPLINYSNYEEWLKHKRF</sequence>
<dbReference type="NCBIfam" id="TIGR01641">
    <property type="entry name" value="phageSPP1_gp7"/>
    <property type="match status" value="1"/>
</dbReference>
<dbReference type="Pfam" id="PF04233">
    <property type="entry name" value="Phage_Mu_F"/>
    <property type="match status" value="1"/>
</dbReference>
<dbReference type="Proteomes" id="UP000076623">
    <property type="component" value="Chromosome"/>
</dbReference>
<evidence type="ECO:0000259" key="1">
    <source>
        <dbReference type="Pfam" id="PF04233"/>
    </source>
</evidence>
<organism evidence="2 3">
    <name type="scientific">Fictibacillus phosphorivorans</name>
    <dbReference type="NCBI Taxonomy" id="1221500"/>
    <lineage>
        <taxon>Bacteria</taxon>
        <taxon>Bacillati</taxon>
        <taxon>Bacillota</taxon>
        <taxon>Bacilli</taxon>
        <taxon>Bacillales</taxon>
        <taxon>Fictibacillaceae</taxon>
        <taxon>Fictibacillus</taxon>
    </lineage>
</organism>
<dbReference type="EMBL" id="CP015378">
    <property type="protein sequence ID" value="ANC77183.1"/>
    <property type="molecule type" value="Genomic_DNA"/>
</dbReference>